<dbReference type="SUPFAM" id="SSF55811">
    <property type="entry name" value="Nudix"/>
    <property type="match status" value="1"/>
</dbReference>
<evidence type="ECO:0000259" key="6">
    <source>
        <dbReference type="PROSITE" id="PS51462"/>
    </source>
</evidence>
<dbReference type="PANTHER" id="PTHR10885">
    <property type="entry name" value="ISOPENTENYL-DIPHOSPHATE DELTA-ISOMERASE"/>
    <property type="match status" value="1"/>
</dbReference>
<evidence type="ECO:0000313" key="8">
    <source>
        <dbReference type="Proteomes" id="UP000034894"/>
    </source>
</evidence>
<accession>A0A0G1DFR8</accession>
<dbReference type="AlphaFoldDB" id="A0A0G1DFR8"/>
<gene>
    <name evidence="7" type="ORF">UV73_C0010G0042</name>
</gene>
<evidence type="ECO:0000256" key="5">
    <source>
        <dbReference type="ARBA" id="ARBA00023235"/>
    </source>
</evidence>
<dbReference type="PANTHER" id="PTHR10885:SF0">
    <property type="entry name" value="ISOPENTENYL-DIPHOSPHATE DELTA-ISOMERASE"/>
    <property type="match status" value="1"/>
</dbReference>
<evidence type="ECO:0000256" key="3">
    <source>
        <dbReference type="ARBA" id="ARBA00012057"/>
    </source>
</evidence>
<dbReference type="Gene3D" id="3.90.79.10">
    <property type="entry name" value="Nucleoside Triphosphate Pyrophosphohydrolase"/>
    <property type="match status" value="1"/>
</dbReference>
<comment type="similarity">
    <text evidence="2">Belongs to the IPP isomerase type 1 family.</text>
</comment>
<dbReference type="GO" id="GO:0004452">
    <property type="term" value="F:isopentenyl-diphosphate delta-isomerase activity"/>
    <property type="evidence" value="ECO:0007669"/>
    <property type="project" value="UniProtKB-EC"/>
</dbReference>
<protein>
    <recommendedName>
        <fullName evidence="3">isopentenyl-diphosphate Delta-isomerase</fullName>
        <ecNumber evidence="3">5.3.3.2</ecNumber>
    </recommendedName>
</protein>
<reference evidence="7 8" key="1">
    <citation type="journal article" date="2015" name="Nature">
        <title>rRNA introns, odd ribosomes, and small enigmatic genomes across a large radiation of phyla.</title>
        <authorList>
            <person name="Brown C.T."/>
            <person name="Hug L.A."/>
            <person name="Thomas B.C."/>
            <person name="Sharon I."/>
            <person name="Castelle C.J."/>
            <person name="Singh A."/>
            <person name="Wilkins M.J."/>
            <person name="Williams K.H."/>
            <person name="Banfield J.F."/>
        </authorList>
    </citation>
    <scope>NUCLEOTIDE SEQUENCE [LARGE SCALE GENOMIC DNA]</scope>
</reference>
<dbReference type="Proteomes" id="UP000034894">
    <property type="component" value="Unassembled WGS sequence"/>
</dbReference>
<dbReference type="STRING" id="1618443.UV73_C0010G0042"/>
<dbReference type="PROSITE" id="PS51462">
    <property type="entry name" value="NUDIX"/>
    <property type="match status" value="1"/>
</dbReference>
<dbReference type="InterPro" id="IPR000086">
    <property type="entry name" value="NUDIX_hydrolase_dom"/>
</dbReference>
<evidence type="ECO:0000313" key="7">
    <source>
        <dbReference type="EMBL" id="KKS96457.1"/>
    </source>
</evidence>
<organism evidence="7 8">
    <name type="scientific">Candidatus Gottesmanbacteria bacterium GW2011_GWA2_43_14</name>
    <dbReference type="NCBI Taxonomy" id="1618443"/>
    <lineage>
        <taxon>Bacteria</taxon>
        <taxon>Candidatus Gottesmaniibacteriota</taxon>
    </lineage>
</organism>
<dbReference type="GO" id="GO:0008299">
    <property type="term" value="P:isoprenoid biosynthetic process"/>
    <property type="evidence" value="ECO:0007669"/>
    <property type="project" value="UniProtKB-KW"/>
</dbReference>
<dbReference type="EC" id="5.3.3.2" evidence="3"/>
<dbReference type="InterPro" id="IPR015797">
    <property type="entry name" value="NUDIX_hydrolase-like_dom_sf"/>
</dbReference>
<dbReference type="Pfam" id="PF00293">
    <property type="entry name" value="NUDIX"/>
    <property type="match status" value="1"/>
</dbReference>
<keyword evidence="5 7" id="KW-0413">Isomerase</keyword>
<evidence type="ECO:0000256" key="2">
    <source>
        <dbReference type="ARBA" id="ARBA00007579"/>
    </source>
</evidence>
<dbReference type="CDD" id="cd02885">
    <property type="entry name" value="NUDIX_IPP_Isomerase"/>
    <property type="match status" value="1"/>
</dbReference>
<keyword evidence="4" id="KW-0414">Isoprene biosynthesis</keyword>
<comment type="pathway">
    <text evidence="1">Isoprenoid biosynthesis; dimethylallyl diphosphate biosynthesis; dimethylallyl diphosphate from isopentenyl diphosphate: step 1/1.</text>
</comment>
<proteinExistence type="inferred from homology"/>
<dbReference type="EMBL" id="LCFP01000010">
    <property type="protein sequence ID" value="KKS96457.1"/>
    <property type="molecule type" value="Genomic_DNA"/>
</dbReference>
<dbReference type="InterPro" id="IPR011876">
    <property type="entry name" value="IsopentenylPP_isomerase_typ1"/>
</dbReference>
<name>A0A0G1DFR8_9BACT</name>
<evidence type="ECO:0000256" key="4">
    <source>
        <dbReference type="ARBA" id="ARBA00023229"/>
    </source>
</evidence>
<feature type="domain" description="Nudix hydrolase" evidence="6">
    <location>
        <begin position="42"/>
        <end position="173"/>
    </location>
</feature>
<comment type="caution">
    <text evidence="7">The sequence shown here is derived from an EMBL/GenBank/DDBJ whole genome shotgun (WGS) entry which is preliminary data.</text>
</comment>
<evidence type="ECO:0000256" key="1">
    <source>
        <dbReference type="ARBA" id="ARBA00004826"/>
    </source>
</evidence>
<sequence length="188" mass="21178">MPDSPLHDISGEREDQLLVTCNRLGKINGTASRKLCHQNKGITHLAFMSFLLDKKGKVVLTRRSMTKSLWGGYWDGSIVSHVLPGESVEGAARRRGKEELGVDTDFSVAGSFYYQENYNASAENEYCYVLTGKTSEAIIANRQEISKTLYLDRHGLDKFLKEKQSQLTPWFIKAGEYLNLNNVLWPAS</sequence>